<proteinExistence type="predicted"/>
<evidence type="ECO:0000256" key="6">
    <source>
        <dbReference type="ARBA" id="ARBA00023170"/>
    </source>
</evidence>
<keyword evidence="2" id="KW-1003">Cell membrane</keyword>
<keyword evidence="8" id="KW-1133">Transmembrane helix</keyword>
<comment type="caution">
    <text evidence="9">The sequence shown here is derived from an EMBL/GenBank/DDBJ whole genome shotgun (WGS) entry which is preliminary data.</text>
</comment>
<keyword evidence="6" id="KW-0675">Receptor</keyword>
<evidence type="ECO:0000313" key="10">
    <source>
        <dbReference type="Proteomes" id="UP001558613"/>
    </source>
</evidence>
<keyword evidence="7" id="KW-0807">Transducer</keyword>
<protein>
    <recommendedName>
        <fullName evidence="11">G-protein coupled receptors family 1 profile domain-containing protein</fullName>
    </recommendedName>
</protein>
<keyword evidence="5" id="KW-1015">Disulfide bond</keyword>
<evidence type="ECO:0008006" key="11">
    <source>
        <dbReference type="Google" id="ProtNLM"/>
    </source>
</evidence>
<keyword evidence="3" id="KW-0145">Chemotaxis</keyword>
<dbReference type="EMBL" id="JAYMGO010000010">
    <property type="protein sequence ID" value="KAL1267153.1"/>
    <property type="molecule type" value="Genomic_DNA"/>
</dbReference>
<dbReference type="InterPro" id="IPR000826">
    <property type="entry name" value="Formyl_rcpt-rel"/>
</dbReference>
<dbReference type="Proteomes" id="UP001558613">
    <property type="component" value="Unassembled WGS sequence"/>
</dbReference>
<keyword evidence="8" id="KW-0812">Transmembrane</keyword>
<dbReference type="PANTHER" id="PTHR24225:SF29">
    <property type="entry name" value="C5A ANAPHYLATOXIN CHEMOTACTIC RECEPTOR 1"/>
    <property type="match status" value="1"/>
</dbReference>
<gene>
    <name evidence="9" type="ORF">QQF64_002828</name>
</gene>
<evidence type="ECO:0000256" key="4">
    <source>
        <dbReference type="ARBA" id="ARBA00023040"/>
    </source>
</evidence>
<dbReference type="Gene3D" id="1.20.1070.10">
    <property type="entry name" value="Rhodopsin 7-helix transmembrane proteins"/>
    <property type="match status" value="1"/>
</dbReference>
<feature type="transmembrane region" description="Helical" evidence="8">
    <location>
        <begin position="20"/>
        <end position="39"/>
    </location>
</feature>
<evidence type="ECO:0000256" key="2">
    <source>
        <dbReference type="ARBA" id="ARBA00022475"/>
    </source>
</evidence>
<organism evidence="9 10">
    <name type="scientific">Cirrhinus molitorella</name>
    <name type="common">mud carp</name>
    <dbReference type="NCBI Taxonomy" id="172907"/>
    <lineage>
        <taxon>Eukaryota</taxon>
        <taxon>Metazoa</taxon>
        <taxon>Chordata</taxon>
        <taxon>Craniata</taxon>
        <taxon>Vertebrata</taxon>
        <taxon>Euteleostomi</taxon>
        <taxon>Actinopterygii</taxon>
        <taxon>Neopterygii</taxon>
        <taxon>Teleostei</taxon>
        <taxon>Ostariophysi</taxon>
        <taxon>Cypriniformes</taxon>
        <taxon>Cyprinidae</taxon>
        <taxon>Labeoninae</taxon>
        <taxon>Labeonini</taxon>
        <taxon>Cirrhinus</taxon>
    </lineage>
</organism>
<feature type="transmembrane region" description="Helical" evidence="8">
    <location>
        <begin position="46"/>
        <end position="66"/>
    </location>
</feature>
<dbReference type="SUPFAM" id="SSF81321">
    <property type="entry name" value="Family A G protein-coupled receptor-like"/>
    <property type="match status" value="1"/>
</dbReference>
<evidence type="ECO:0000256" key="5">
    <source>
        <dbReference type="ARBA" id="ARBA00023157"/>
    </source>
</evidence>
<comment type="subcellular location">
    <subcellularLocation>
        <location evidence="1">Cell membrane</location>
        <topology evidence="1">Multi-pass membrane protein</topology>
    </subcellularLocation>
</comment>
<accession>A0ABR3MR84</accession>
<keyword evidence="8" id="KW-0472">Membrane</keyword>
<sequence>MEDYFNILAYPMWVTSLVSYYLTLILCVPGNAFVLYVAGLKMKRTVTMVGFLNLAIADLLCCLSTLCYVTERTLAVWIHHVQDSPLHYAHHHVCQCFHLELD</sequence>
<dbReference type="PANTHER" id="PTHR24225">
    <property type="entry name" value="CHEMOTACTIC RECEPTOR"/>
    <property type="match status" value="1"/>
</dbReference>
<name>A0ABR3MR84_9TELE</name>
<evidence type="ECO:0000256" key="3">
    <source>
        <dbReference type="ARBA" id="ARBA00022500"/>
    </source>
</evidence>
<evidence type="ECO:0000256" key="7">
    <source>
        <dbReference type="ARBA" id="ARBA00023224"/>
    </source>
</evidence>
<evidence type="ECO:0000256" key="8">
    <source>
        <dbReference type="SAM" id="Phobius"/>
    </source>
</evidence>
<keyword evidence="10" id="KW-1185">Reference proteome</keyword>
<evidence type="ECO:0000256" key="1">
    <source>
        <dbReference type="ARBA" id="ARBA00004651"/>
    </source>
</evidence>
<reference evidence="9 10" key="1">
    <citation type="submission" date="2023-09" db="EMBL/GenBank/DDBJ databases">
        <authorList>
            <person name="Wang M."/>
        </authorList>
    </citation>
    <scope>NUCLEOTIDE SEQUENCE [LARGE SCALE GENOMIC DNA]</scope>
    <source>
        <strain evidence="9">GT-2023</strain>
        <tissue evidence="9">Liver</tissue>
    </source>
</reference>
<keyword evidence="4" id="KW-0297">G-protein coupled receptor</keyword>
<evidence type="ECO:0000313" key="9">
    <source>
        <dbReference type="EMBL" id="KAL1267153.1"/>
    </source>
</evidence>